<dbReference type="GO" id="GO:0005737">
    <property type="term" value="C:cytoplasm"/>
    <property type="evidence" value="ECO:0007669"/>
    <property type="project" value="UniProtKB-SubCell"/>
</dbReference>
<evidence type="ECO:0000313" key="14">
    <source>
        <dbReference type="EMBL" id="ESO06142.1"/>
    </source>
</evidence>
<feature type="DNA-binding region" description="Fork-head" evidence="12">
    <location>
        <begin position="14"/>
        <end position="104"/>
    </location>
</feature>
<keyword evidence="6" id="KW-0341">Growth regulation</keyword>
<keyword evidence="10 12" id="KW-0539">Nucleus</keyword>
<evidence type="ECO:0000256" key="9">
    <source>
        <dbReference type="ARBA" id="ARBA00023163"/>
    </source>
</evidence>
<keyword evidence="9" id="KW-0804">Transcription</keyword>
<dbReference type="STRING" id="6412.T1FXZ0"/>
<dbReference type="GO" id="GO:0005634">
    <property type="term" value="C:nucleus"/>
    <property type="evidence" value="ECO:0007669"/>
    <property type="project" value="UniProtKB-SubCell"/>
</dbReference>
<dbReference type="EMBL" id="KB096324">
    <property type="protein sequence ID" value="ESO06142.1"/>
    <property type="molecule type" value="Genomic_DNA"/>
</dbReference>
<keyword evidence="5" id="KW-0597">Phosphoprotein</keyword>
<dbReference type="RefSeq" id="XP_009015510.1">
    <property type="nucleotide sequence ID" value="XM_009017262.1"/>
</dbReference>
<dbReference type="AlphaFoldDB" id="T1FXZ0"/>
<reference evidence="14 16" key="2">
    <citation type="journal article" date="2013" name="Nature">
        <title>Insights into bilaterian evolution from three spiralian genomes.</title>
        <authorList>
            <person name="Simakov O."/>
            <person name="Marletaz F."/>
            <person name="Cho S.J."/>
            <person name="Edsinger-Gonzales E."/>
            <person name="Havlak P."/>
            <person name="Hellsten U."/>
            <person name="Kuo D.H."/>
            <person name="Larsson T."/>
            <person name="Lv J."/>
            <person name="Arendt D."/>
            <person name="Savage R."/>
            <person name="Osoegawa K."/>
            <person name="de Jong P."/>
            <person name="Grimwood J."/>
            <person name="Chapman J.A."/>
            <person name="Shapiro H."/>
            <person name="Aerts A."/>
            <person name="Otillar R.P."/>
            <person name="Terry A.Y."/>
            <person name="Boore J.L."/>
            <person name="Grigoriev I.V."/>
            <person name="Lindberg D.R."/>
            <person name="Seaver E.C."/>
            <person name="Weisblat D.A."/>
            <person name="Putnam N.H."/>
            <person name="Rokhsar D.S."/>
        </authorList>
    </citation>
    <scope>NUCLEOTIDE SEQUENCE</scope>
</reference>
<gene>
    <name evidence="15" type="primary">20213688</name>
    <name evidence="14" type="ORF">HELRODRAFT_64772</name>
</gene>
<evidence type="ECO:0000256" key="1">
    <source>
        <dbReference type="ARBA" id="ARBA00004123"/>
    </source>
</evidence>
<dbReference type="PANTHER" id="PTHR45767:SF2">
    <property type="entry name" value="FORKHEAD BOX PROTEIN O"/>
    <property type="match status" value="1"/>
</dbReference>
<evidence type="ECO:0000259" key="13">
    <source>
        <dbReference type="PROSITE" id="PS50039"/>
    </source>
</evidence>
<reference evidence="16" key="1">
    <citation type="submission" date="2012-12" db="EMBL/GenBank/DDBJ databases">
        <authorList>
            <person name="Hellsten U."/>
            <person name="Grimwood J."/>
            <person name="Chapman J.A."/>
            <person name="Shapiro H."/>
            <person name="Aerts A."/>
            <person name="Otillar R.P."/>
            <person name="Terry A.Y."/>
            <person name="Boore J.L."/>
            <person name="Simakov O."/>
            <person name="Marletaz F."/>
            <person name="Cho S.-J."/>
            <person name="Edsinger-Gonzales E."/>
            <person name="Havlak P."/>
            <person name="Kuo D.-H."/>
            <person name="Larsson T."/>
            <person name="Lv J."/>
            <person name="Arendt D."/>
            <person name="Savage R."/>
            <person name="Osoegawa K."/>
            <person name="de Jong P."/>
            <person name="Lindberg D.R."/>
            <person name="Seaver E.C."/>
            <person name="Weisblat D.A."/>
            <person name="Putnam N.H."/>
            <person name="Grigoriev I.V."/>
            <person name="Rokhsar D.S."/>
        </authorList>
    </citation>
    <scope>NUCLEOTIDE SEQUENCE</scope>
</reference>
<dbReference type="SUPFAM" id="SSF46785">
    <property type="entry name" value="Winged helix' DNA-binding domain"/>
    <property type="match status" value="1"/>
</dbReference>
<dbReference type="FunFam" id="1.10.10.10:FF:000032">
    <property type="entry name" value="Forkhead box protein O4"/>
    <property type="match status" value="1"/>
</dbReference>
<dbReference type="CTD" id="20213688"/>
<dbReference type="Proteomes" id="UP000015101">
    <property type="component" value="Unassembled WGS sequence"/>
</dbReference>
<dbReference type="eggNOG" id="KOG2294">
    <property type="taxonomic scope" value="Eukaryota"/>
</dbReference>
<dbReference type="InterPro" id="IPR030456">
    <property type="entry name" value="TF_fork_head_CS_2"/>
</dbReference>
<evidence type="ECO:0000256" key="10">
    <source>
        <dbReference type="ARBA" id="ARBA00023242"/>
    </source>
</evidence>
<protein>
    <recommendedName>
        <fullName evidence="11">Forkhead box protein O</fullName>
    </recommendedName>
</protein>
<dbReference type="SMART" id="SM00339">
    <property type="entry name" value="FH"/>
    <property type="match status" value="1"/>
</dbReference>
<accession>T1FXZ0</accession>
<dbReference type="PROSITE" id="PS50039">
    <property type="entry name" value="FORK_HEAD_3"/>
    <property type="match status" value="1"/>
</dbReference>
<dbReference type="EMBL" id="AMQM01000561">
    <property type="status" value="NOT_ANNOTATED_CDS"/>
    <property type="molecule type" value="Genomic_DNA"/>
</dbReference>
<dbReference type="InterPro" id="IPR001766">
    <property type="entry name" value="Fork_head_dom"/>
</dbReference>
<evidence type="ECO:0000313" key="16">
    <source>
        <dbReference type="Proteomes" id="UP000015101"/>
    </source>
</evidence>
<organism evidence="15 16">
    <name type="scientific">Helobdella robusta</name>
    <name type="common">Californian leech</name>
    <dbReference type="NCBI Taxonomy" id="6412"/>
    <lineage>
        <taxon>Eukaryota</taxon>
        <taxon>Metazoa</taxon>
        <taxon>Spiralia</taxon>
        <taxon>Lophotrochozoa</taxon>
        <taxon>Annelida</taxon>
        <taxon>Clitellata</taxon>
        <taxon>Hirudinea</taxon>
        <taxon>Rhynchobdellida</taxon>
        <taxon>Glossiphoniidae</taxon>
        <taxon>Helobdella</taxon>
    </lineage>
</organism>
<proteinExistence type="predicted"/>
<dbReference type="PANTHER" id="PTHR45767">
    <property type="entry name" value="FORKHEAD BOX PROTEIN O"/>
    <property type="match status" value="1"/>
</dbReference>
<evidence type="ECO:0000256" key="7">
    <source>
        <dbReference type="ARBA" id="ARBA00023015"/>
    </source>
</evidence>
<dbReference type="OrthoDB" id="5954824at2759"/>
<keyword evidence="7" id="KW-0805">Transcription regulation</keyword>
<evidence type="ECO:0000256" key="3">
    <source>
        <dbReference type="ARBA" id="ARBA00022473"/>
    </source>
</evidence>
<dbReference type="CDD" id="cd20032">
    <property type="entry name" value="FH_FOXO"/>
    <property type="match status" value="1"/>
</dbReference>
<dbReference type="PRINTS" id="PR00053">
    <property type="entry name" value="FORKHEAD"/>
</dbReference>
<dbReference type="GO" id="GO:0003700">
    <property type="term" value="F:DNA-binding transcription factor activity"/>
    <property type="evidence" value="ECO:0007669"/>
    <property type="project" value="InterPro"/>
</dbReference>
<keyword evidence="4" id="KW-0963">Cytoplasm</keyword>
<comment type="subcellular location">
    <subcellularLocation>
        <location evidence="2">Cytoplasm</location>
    </subcellularLocation>
    <subcellularLocation>
        <location evidence="1 12">Nucleus</location>
    </subcellularLocation>
</comment>
<evidence type="ECO:0000256" key="12">
    <source>
        <dbReference type="PROSITE-ProRule" id="PRU00089"/>
    </source>
</evidence>
<evidence type="ECO:0000256" key="2">
    <source>
        <dbReference type="ARBA" id="ARBA00004496"/>
    </source>
</evidence>
<evidence type="ECO:0000256" key="4">
    <source>
        <dbReference type="ARBA" id="ARBA00022490"/>
    </source>
</evidence>
<dbReference type="InterPro" id="IPR036388">
    <property type="entry name" value="WH-like_DNA-bd_sf"/>
</dbReference>
<evidence type="ECO:0000256" key="6">
    <source>
        <dbReference type="ARBA" id="ARBA00022604"/>
    </source>
</evidence>
<evidence type="ECO:0000313" key="15">
    <source>
        <dbReference type="EnsemblMetazoa" id="HelroP64772"/>
    </source>
</evidence>
<keyword evidence="3" id="KW-0217">Developmental protein</keyword>
<dbReference type="GeneID" id="20213688"/>
<reference evidence="15" key="3">
    <citation type="submission" date="2015-06" db="UniProtKB">
        <authorList>
            <consortium name="EnsemblMetazoa"/>
        </authorList>
    </citation>
    <scope>IDENTIFICATION</scope>
</reference>
<dbReference type="EnsemblMetazoa" id="HelroT64772">
    <property type="protein sequence ID" value="HelroP64772"/>
    <property type="gene ID" value="HelroG64772"/>
</dbReference>
<sequence>RRNSVRRNAWGNASYAELITQAIESVPDKRLTLMQIYDWMIQNIPYFHERADGTNSMGWKNSVRHNLSLHDQFSRIQNEGTGKSSWWVVNKSMLKSRLPRTRRATMGDTALLDKKRLKA</sequence>
<keyword evidence="16" id="KW-1185">Reference proteome</keyword>
<keyword evidence="8 12" id="KW-0238">DNA-binding</keyword>
<dbReference type="KEGG" id="hro:HELRODRAFT_64772"/>
<name>T1FXZ0_HELRO</name>
<dbReference type="PROSITE" id="PS00658">
    <property type="entry name" value="FORK_HEAD_2"/>
    <property type="match status" value="1"/>
</dbReference>
<evidence type="ECO:0000256" key="5">
    <source>
        <dbReference type="ARBA" id="ARBA00022553"/>
    </source>
</evidence>
<evidence type="ECO:0000256" key="8">
    <source>
        <dbReference type="ARBA" id="ARBA00023125"/>
    </source>
</evidence>
<dbReference type="InterPro" id="IPR036390">
    <property type="entry name" value="WH_DNA-bd_sf"/>
</dbReference>
<dbReference type="HOGENOM" id="CLU_077699_4_0_1"/>
<dbReference type="Pfam" id="PF00250">
    <property type="entry name" value="Forkhead"/>
    <property type="match status" value="1"/>
</dbReference>
<dbReference type="Gene3D" id="1.10.10.10">
    <property type="entry name" value="Winged helix-like DNA-binding domain superfamily/Winged helix DNA-binding domain"/>
    <property type="match status" value="1"/>
</dbReference>
<feature type="domain" description="Fork-head" evidence="13">
    <location>
        <begin position="14"/>
        <end position="104"/>
    </location>
</feature>
<dbReference type="GO" id="GO:0043565">
    <property type="term" value="F:sequence-specific DNA binding"/>
    <property type="evidence" value="ECO:0007669"/>
    <property type="project" value="InterPro"/>
</dbReference>
<dbReference type="InParanoid" id="T1FXZ0"/>
<evidence type="ECO:0000256" key="11">
    <source>
        <dbReference type="ARBA" id="ARBA00039893"/>
    </source>
</evidence>